<protein>
    <submittedName>
        <fullName evidence="2">Uncharacterized protein</fullName>
    </submittedName>
</protein>
<feature type="region of interest" description="Disordered" evidence="1">
    <location>
        <begin position="68"/>
        <end position="93"/>
    </location>
</feature>
<feature type="compositionally biased region" description="Acidic residues" evidence="1">
    <location>
        <begin position="71"/>
        <end position="93"/>
    </location>
</feature>
<organism evidence="2 3">
    <name type="scientific">Olleya namhaensis</name>
    <dbReference type="NCBI Taxonomy" id="1144750"/>
    <lineage>
        <taxon>Bacteria</taxon>
        <taxon>Pseudomonadati</taxon>
        <taxon>Bacteroidota</taxon>
        <taxon>Flavobacteriia</taxon>
        <taxon>Flavobacteriales</taxon>
        <taxon>Flavobacteriaceae</taxon>
    </lineage>
</organism>
<gene>
    <name evidence="2" type="ORF">SAMN05443431_104219</name>
</gene>
<evidence type="ECO:0000313" key="3">
    <source>
        <dbReference type="Proteomes" id="UP000199559"/>
    </source>
</evidence>
<accession>A0A1I3NPV7</accession>
<keyword evidence="3" id="KW-1185">Reference proteome</keyword>
<name>A0A1I3NPV7_9FLAO</name>
<evidence type="ECO:0000256" key="1">
    <source>
        <dbReference type="SAM" id="MobiDB-lite"/>
    </source>
</evidence>
<reference evidence="3" key="1">
    <citation type="submission" date="2016-10" db="EMBL/GenBank/DDBJ databases">
        <authorList>
            <person name="Varghese N."/>
            <person name="Submissions S."/>
        </authorList>
    </citation>
    <scope>NUCLEOTIDE SEQUENCE [LARGE SCALE GENOMIC DNA]</scope>
    <source>
        <strain evidence="3">DSM 28881</strain>
    </source>
</reference>
<dbReference type="EMBL" id="FORM01000004">
    <property type="protein sequence ID" value="SFJ11147.1"/>
    <property type="molecule type" value="Genomic_DNA"/>
</dbReference>
<dbReference type="AlphaFoldDB" id="A0A1I3NPV7"/>
<sequence length="131" mass="15168">MENKKAITLIDRILKNLDATGITSDTLIDDIKELRTYAIEKEVPLAVKVLRYTYEHIEENDSFLIAIPEDSPLEEDTDTEEDTEETEEAEVETVEIDQIESLKYVISLIRNLDNSMNILDLKYFKKVLTEN</sequence>
<dbReference type="RefSeq" id="WP_090839395.1">
    <property type="nucleotide sequence ID" value="NZ_CANLBQ010000004.1"/>
</dbReference>
<proteinExistence type="predicted"/>
<dbReference type="STRING" id="1144750.SAMN05443431_104219"/>
<dbReference type="Proteomes" id="UP000199559">
    <property type="component" value="Unassembled WGS sequence"/>
</dbReference>
<evidence type="ECO:0000313" key="2">
    <source>
        <dbReference type="EMBL" id="SFJ11147.1"/>
    </source>
</evidence>